<keyword evidence="3" id="KW-1185">Reference proteome</keyword>
<comment type="caution">
    <text evidence="2">The sequence shown here is derived from an EMBL/GenBank/DDBJ whole genome shotgun (WGS) entry which is preliminary data.</text>
</comment>
<dbReference type="PROSITE" id="PS50883">
    <property type="entry name" value="EAL"/>
    <property type="match status" value="1"/>
</dbReference>
<dbReference type="SMART" id="SM00065">
    <property type="entry name" value="GAF"/>
    <property type="match status" value="1"/>
</dbReference>
<dbReference type="InterPro" id="IPR001633">
    <property type="entry name" value="EAL_dom"/>
</dbReference>
<proteinExistence type="predicted"/>
<dbReference type="SUPFAM" id="SSF55781">
    <property type="entry name" value="GAF domain-like"/>
    <property type="match status" value="1"/>
</dbReference>
<dbReference type="EMBL" id="JBITLV010000003">
    <property type="protein sequence ID" value="MFI7587720.1"/>
    <property type="molecule type" value="Genomic_DNA"/>
</dbReference>
<dbReference type="Gene3D" id="3.20.20.450">
    <property type="entry name" value="EAL domain"/>
    <property type="match status" value="1"/>
</dbReference>
<organism evidence="2 3">
    <name type="scientific">Spongisporangium articulatum</name>
    <dbReference type="NCBI Taxonomy" id="3362603"/>
    <lineage>
        <taxon>Bacteria</taxon>
        <taxon>Bacillati</taxon>
        <taxon>Actinomycetota</taxon>
        <taxon>Actinomycetes</taxon>
        <taxon>Kineosporiales</taxon>
        <taxon>Kineosporiaceae</taxon>
        <taxon>Spongisporangium</taxon>
    </lineage>
</organism>
<dbReference type="SUPFAM" id="SSF141868">
    <property type="entry name" value="EAL domain-like"/>
    <property type="match status" value="1"/>
</dbReference>
<dbReference type="Proteomes" id="UP001612915">
    <property type="component" value="Unassembled WGS sequence"/>
</dbReference>
<dbReference type="CDD" id="cd01948">
    <property type="entry name" value="EAL"/>
    <property type="match status" value="1"/>
</dbReference>
<dbReference type="Pfam" id="PF13185">
    <property type="entry name" value="GAF_2"/>
    <property type="match status" value="1"/>
</dbReference>
<protein>
    <submittedName>
        <fullName evidence="2">EAL domain-containing protein</fullName>
    </submittedName>
</protein>
<name>A0ABW8AMW2_9ACTN</name>
<dbReference type="Pfam" id="PF00563">
    <property type="entry name" value="EAL"/>
    <property type="match status" value="1"/>
</dbReference>
<dbReference type="InterPro" id="IPR035919">
    <property type="entry name" value="EAL_sf"/>
</dbReference>
<dbReference type="InterPro" id="IPR029016">
    <property type="entry name" value="GAF-like_dom_sf"/>
</dbReference>
<dbReference type="SMART" id="SM00052">
    <property type="entry name" value="EAL"/>
    <property type="match status" value="1"/>
</dbReference>
<dbReference type="Gene3D" id="3.30.450.40">
    <property type="match status" value="1"/>
</dbReference>
<evidence type="ECO:0000313" key="2">
    <source>
        <dbReference type="EMBL" id="MFI7587720.1"/>
    </source>
</evidence>
<dbReference type="InterPro" id="IPR003018">
    <property type="entry name" value="GAF"/>
</dbReference>
<dbReference type="RefSeq" id="WP_398279923.1">
    <property type="nucleotide sequence ID" value="NZ_JBITLV010000003.1"/>
</dbReference>
<reference evidence="2 3" key="1">
    <citation type="submission" date="2024-10" db="EMBL/GenBank/DDBJ databases">
        <title>The Natural Products Discovery Center: Release of the First 8490 Sequenced Strains for Exploring Actinobacteria Biosynthetic Diversity.</title>
        <authorList>
            <person name="Kalkreuter E."/>
            <person name="Kautsar S.A."/>
            <person name="Yang D."/>
            <person name="Bader C.D."/>
            <person name="Teijaro C.N."/>
            <person name="Fluegel L."/>
            <person name="Davis C.M."/>
            <person name="Simpson J.R."/>
            <person name="Lauterbach L."/>
            <person name="Steele A.D."/>
            <person name="Gui C."/>
            <person name="Meng S."/>
            <person name="Li G."/>
            <person name="Viehrig K."/>
            <person name="Ye F."/>
            <person name="Su P."/>
            <person name="Kiefer A.F."/>
            <person name="Nichols A."/>
            <person name="Cepeda A.J."/>
            <person name="Yan W."/>
            <person name="Fan B."/>
            <person name="Jiang Y."/>
            <person name="Adhikari A."/>
            <person name="Zheng C.-J."/>
            <person name="Schuster L."/>
            <person name="Cowan T.M."/>
            <person name="Smanski M.J."/>
            <person name="Chevrette M.G."/>
            <person name="De Carvalho L.P.S."/>
            <person name="Shen B."/>
        </authorList>
    </citation>
    <scope>NUCLEOTIDE SEQUENCE [LARGE SCALE GENOMIC DNA]</scope>
    <source>
        <strain evidence="2 3">NPDC049639</strain>
    </source>
</reference>
<feature type="domain" description="EAL" evidence="1">
    <location>
        <begin position="152"/>
        <end position="392"/>
    </location>
</feature>
<dbReference type="PANTHER" id="PTHR33121:SF76">
    <property type="entry name" value="SIGNALING PROTEIN"/>
    <property type="match status" value="1"/>
</dbReference>
<dbReference type="InterPro" id="IPR050706">
    <property type="entry name" value="Cyclic-di-GMP_PDE-like"/>
</dbReference>
<sequence>MSRTQAETQVAELLRTARRALGLSLAFLSRLDEQHQHIQVMESALPVFRDGHVAPRETSLCQYILDEKLPPVIPDLRAHPEVMSLPGPRWAHLRSYVSVPVTLSDGTLWGTFCAAGLKPHKKLAEKDRALLEVLAHAASIVIERDVVETARLQEIRSRLEPLIAAGGPVVVLQPIVDLADGRRVGAEALSRFPPAWDRTPDVVFAEAHEVGLGHGLERMALASAMRYLDGLTGYLAMNVSPRTLVTPECLALLAEAPLDRVVLELTEHEAVEDYDTLRAALGGLRGQAARLAIDDVGSGFSSLRHIVLTAPDVIKLDRTIVAGVHADPVLQALVSSMVRFGHDSGAKVVAEGVETRQDADALATLGVDYGQGWFFGAPVAPDQLAPARKMLGEERPRDATLRT</sequence>
<accession>A0ABW8AMW2</accession>
<evidence type="ECO:0000313" key="3">
    <source>
        <dbReference type="Proteomes" id="UP001612915"/>
    </source>
</evidence>
<gene>
    <name evidence="2" type="ORF">ACIB24_11660</name>
</gene>
<dbReference type="PANTHER" id="PTHR33121">
    <property type="entry name" value="CYCLIC DI-GMP PHOSPHODIESTERASE PDEF"/>
    <property type="match status" value="1"/>
</dbReference>
<evidence type="ECO:0000259" key="1">
    <source>
        <dbReference type="PROSITE" id="PS50883"/>
    </source>
</evidence>